<feature type="region of interest" description="Disordered" evidence="1">
    <location>
        <begin position="1"/>
        <end position="38"/>
    </location>
</feature>
<name>A0A813GCV6_POLGL</name>
<feature type="region of interest" description="Disordered" evidence="1">
    <location>
        <begin position="138"/>
        <end position="163"/>
    </location>
</feature>
<evidence type="ECO:0000256" key="1">
    <source>
        <dbReference type="SAM" id="MobiDB-lite"/>
    </source>
</evidence>
<evidence type="ECO:0000313" key="4">
    <source>
        <dbReference type="Proteomes" id="UP000626109"/>
    </source>
</evidence>
<dbReference type="OrthoDB" id="442555at2759"/>
<dbReference type="EMBL" id="CAJNNV010031324">
    <property type="protein sequence ID" value="CAE8635622.1"/>
    <property type="molecule type" value="Genomic_DNA"/>
</dbReference>
<proteinExistence type="predicted"/>
<dbReference type="AlphaFoldDB" id="A0A813GCV6"/>
<dbReference type="Proteomes" id="UP000626109">
    <property type="component" value="Unassembled WGS sequence"/>
</dbReference>
<evidence type="ECO:0000313" key="2">
    <source>
        <dbReference type="EMBL" id="CAE8622824.1"/>
    </source>
</evidence>
<feature type="compositionally biased region" description="Low complexity" evidence="1">
    <location>
        <begin position="10"/>
        <end position="20"/>
    </location>
</feature>
<accession>A0A813GCV6</accession>
<dbReference type="Proteomes" id="UP000654075">
    <property type="component" value="Unassembled WGS sequence"/>
</dbReference>
<keyword evidence="5" id="KW-1185">Reference proteome</keyword>
<protein>
    <submittedName>
        <fullName evidence="2">Uncharacterized protein</fullName>
    </submittedName>
</protein>
<gene>
    <name evidence="3" type="ORF">PGLA1383_LOCUS51216</name>
    <name evidence="2" type="ORF">PGLA2088_LOCUS113</name>
</gene>
<evidence type="ECO:0000313" key="3">
    <source>
        <dbReference type="EMBL" id="CAE8635622.1"/>
    </source>
</evidence>
<evidence type="ECO:0000313" key="5">
    <source>
        <dbReference type="Proteomes" id="UP000654075"/>
    </source>
</evidence>
<dbReference type="EMBL" id="CAJNNW010000064">
    <property type="protein sequence ID" value="CAE8622824.1"/>
    <property type="molecule type" value="Genomic_DNA"/>
</dbReference>
<reference evidence="2" key="1">
    <citation type="submission" date="2021-02" db="EMBL/GenBank/DDBJ databases">
        <authorList>
            <person name="Dougan E. K."/>
            <person name="Rhodes N."/>
            <person name="Thang M."/>
            <person name="Chan C."/>
        </authorList>
    </citation>
    <scope>NUCLEOTIDE SEQUENCE</scope>
</reference>
<comment type="caution">
    <text evidence="2">The sequence shown here is derived from an EMBL/GenBank/DDBJ whole genome shotgun (WGS) entry which is preliminary data.</text>
</comment>
<feature type="compositionally biased region" description="Low complexity" evidence="1">
    <location>
        <begin position="28"/>
        <end position="38"/>
    </location>
</feature>
<sequence length="219" mass="23580">MSKKSANKFSPASSSSAPAPQTAPAPAPQGAAAAPQAAPAVLVGTPPVQLEPWQAWDSEWGMARCTLCNKVIDTYHLKTEPHIKRLEAWQQARDREEAGNPAPPLPHIAMVPWTEGDPLSCLYRMCLLCTGGKKEKRGTWVNDDSSHSGTHENPSGSKDHQKNLRNCLPTDPWYVENVTMARMRYHPELASQQVSGGSSSSSLTALPSPSAASSFHGFA</sequence>
<feature type="region of interest" description="Disordered" evidence="1">
    <location>
        <begin position="190"/>
        <end position="219"/>
    </location>
</feature>
<organism evidence="2 4">
    <name type="scientific">Polarella glacialis</name>
    <name type="common">Dinoflagellate</name>
    <dbReference type="NCBI Taxonomy" id="89957"/>
    <lineage>
        <taxon>Eukaryota</taxon>
        <taxon>Sar</taxon>
        <taxon>Alveolata</taxon>
        <taxon>Dinophyceae</taxon>
        <taxon>Suessiales</taxon>
        <taxon>Suessiaceae</taxon>
        <taxon>Polarella</taxon>
    </lineage>
</organism>